<evidence type="ECO:0000313" key="2">
    <source>
        <dbReference type="Proteomes" id="UP000589896"/>
    </source>
</evidence>
<evidence type="ECO:0008006" key="3">
    <source>
        <dbReference type="Google" id="ProtNLM"/>
    </source>
</evidence>
<dbReference type="AlphaFoldDB" id="A0A7Z0QNA9"/>
<name>A0A7Z0QNA9_9GAMM</name>
<evidence type="ECO:0000313" key="1">
    <source>
        <dbReference type="EMBL" id="NYZ61749.1"/>
    </source>
</evidence>
<dbReference type="EMBL" id="JACCJZ010000008">
    <property type="protein sequence ID" value="NYZ61749.1"/>
    <property type="molecule type" value="Genomic_DNA"/>
</dbReference>
<gene>
    <name evidence="1" type="ORF">H0E82_03080</name>
</gene>
<organism evidence="1 2">
    <name type="scientific">Luteimonas deserti</name>
    <dbReference type="NCBI Taxonomy" id="2752306"/>
    <lineage>
        <taxon>Bacteria</taxon>
        <taxon>Pseudomonadati</taxon>
        <taxon>Pseudomonadota</taxon>
        <taxon>Gammaproteobacteria</taxon>
        <taxon>Lysobacterales</taxon>
        <taxon>Lysobacteraceae</taxon>
        <taxon>Luteimonas</taxon>
    </lineage>
</organism>
<protein>
    <recommendedName>
        <fullName evidence="3">YCII-related domain-containing protein</fullName>
    </recommendedName>
</protein>
<keyword evidence="2" id="KW-1185">Reference proteome</keyword>
<proteinExistence type="predicted"/>
<accession>A0A7Z0QNA9</accession>
<dbReference type="Proteomes" id="UP000589896">
    <property type="component" value="Unassembled WGS sequence"/>
</dbReference>
<sequence>MSNTPEHAVIVHFNYGSTDLQRLFALEDELEQAISIADAGEFDGNEVATDGSDGYLYMYGPDADKLFAAVEPVLQSSSFMAGATVTKRYGPPEDGIRKSVVKIAP</sequence>
<reference evidence="1 2" key="1">
    <citation type="submission" date="2020-07" db="EMBL/GenBank/DDBJ databases">
        <title>isolation of Luteimonas sp. SJ-16.</title>
        <authorList>
            <person name="Huang X.-X."/>
            <person name="Xu L."/>
            <person name="Sun J.-Q."/>
        </authorList>
    </citation>
    <scope>NUCLEOTIDE SEQUENCE [LARGE SCALE GENOMIC DNA]</scope>
    <source>
        <strain evidence="1 2">SJ-16</strain>
    </source>
</reference>
<dbReference type="RefSeq" id="WP_180543622.1">
    <property type="nucleotide sequence ID" value="NZ_JACCJZ010000008.1"/>
</dbReference>
<comment type="caution">
    <text evidence="1">The sequence shown here is derived from an EMBL/GenBank/DDBJ whole genome shotgun (WGS) entry which is preliminary data.</text>
</comment>